<gene>
    <name evidence="10" type="ORF">MM171B03052_0005</name>
</gene>
<evidence type="ECO:0000256" key="5">
    <source>
        <dbReference type="ARBA" id="ARBA00022705"/>
    </source>
</evidence>
<comment type="similarity">
    <text evidence="1">Belongs to the DNA polymerase type-A family.</text>
</comment>
<evidence type="ECO:0000256" key="2">
    <source>
        <dbReference type="ARBA" id="ARBA00012417"/>
    </source>
</evidence>
<dbReference type="EMBL" id="MT143949">
    <property type="protein sequence ID" value="QJH93136.1"/>
    <property type="molecule type" value="Genomic_DNA"/>
</dbReference>
<dbReference type="GO" id="GO:0003677">
    <property type="term" value="F:DNA binding"/>
    <property type="evidence" value="ECO:0007669"/>
    <property type="project" value="UniProtKB-KW"/>
</dbReference>
<evidence type="ECO:0000256" key="7">
    <source>
        <dbReference type="ARBA" id="ARBA00023125"/>
    </source>
</evidence>
<name>A0A6M3X5X2_9ZZZZ</name>
<sequence>MEYSLKEGIGGMMTECSFLAIDLSQIELRVAAHVSQDPTMLDVFRNDGDMHMTTACHMFGLPPEKIEDKAHRRPAKTVNFGTIYLISAKGLWSQFQHEGLTEFSERDCQHFLDSWRETYPGFFDWVEEVKAEARRTGMVRDMFGRIRWIPELKSYLPYVREAGIRQAVNAPIQSGAGGILKEAMRRLTPIIHEWQTAYGVVCRPLLQVHDELIFEVEDEYIPIIAPQFHEVMCTAVELTVPVKVDVECGKNWKQLEAYTI</sequence>
<dbReference type="SMART" id="SM00482">
    <property type="entry name" value="POLAc"/>
    <property type="match status" value="1"/>
</dbReference>
<dbReference type="InterPro" id="IPR019760">
    <property type="entry name" value="DNA-dir_DNA_pol_A_CS"/>
</dbReference>
<keyword evidence="4" id="KW-0548">Nucleotidyltransferase</keyword>
<evidence type="ECO:0000256" key="6">
    <source>
        <dbReference type="ARBA" id="ARBA00022932"/>
    </source>
</evidence>
<dbReference type="Gene3D" id="1.10.150.20">
    <property type="entry name" value="5' to 3' exonuclease, C-terminal subdomain"/>
    <property type="match status" value="1"/>
</dbReference>
<evidence type="ECO:0000256" key="3">
    <source>
        <dbReference type="ARBA" id="ARBA00022679"/>
    </source>
</evidence>
<dbReference type="EC" id="2.7.7.7" evidence="2"/>
<dbReference type="AlphaFoldDB" id="A0A6M3X5X2"/>
<dbReference type="InterPro" id="IPR043502">
    <property type="entry name" value="DNA/RNA_pol_sf"/>
</dbReference>
<dbReference type="Gene3D" id="3.30.70.370">
    <property type="match status" value="1"/>
</dbReference>
<reference evidence="10" key="1">
    <citation type="submission" date="2020-03" db="EMBL/GenBank/DDBJ databases">
        <title>The deep terrestrial virosphere.</title>
        <authorList>
            <person name="Holmfeldt K."/>
            <person name="Nilsson E."/>
            <person name="Simone D."/>
            <person name="Lopez-Fernandez M."/>
            <person name="Wu X."/>
            <person name="de Brujin I."/>
            <person name="Lundin D."/>
            <person name="Andersson A."/>
            <person name="Bertilsson S."/>
            <person name="Dopson M."/>
        </authorList>
    </citation>
    <scope>NUCLEOTIDE SEQUENCE</scope>
    <source>
        <strain evidence="10">MM171B03052</strain>
    </source>
</reference>
<feature type="domain" description="DNA-directed DNA polymerase family A palm" evidence="9">
    <location>
        <begin position="2"/>
        <end position="220"/>
    </location>
</feature>
<keyword evidence="3" id="KW-0808">Transferase</keyword>
<dbReference type="GO" id="GO:0006302">
    <property type="term" value="P:double-strand break repair"/>
    <property type="evidence" value="ECO:0007669"/>
    <property type="project" value="TreeGrafter"/>
</dbReference>
<evidence type="ECO:0000313" key="10">
    <source>
        <dbReference type="EMBL" id="QJH93136.1"/>
    </source>
</evidence>
<evidence type="ECO:0000256" key="1">
    <source>
        <dbReference type="ARBA" id="ARBA00007705"/>
    </source>
</evidence>
<organism evidence="10">
    <name type="scientific">viral metagenome</name>
    <dbReference type="NCBI Taxonomy" id="1070528"/>
    <lineage>
        <taxon>unclassified sequences</taxon>
        <taxon>metagenomes</taxon>
        <taxon>organismal metagenomes</taxon>
    </lineage>
</organism>
<keyword evidence="5" id="KW-0235">DNA replication</keyword>
<dbReference type="Pfam" id="PF00476">
    <property type="entry name" value="DNA_pol_A"/>
    <property type="match status" value="1"/>
</dbReference>
<dbReference type="GO" id="GO:0006261">
    <property type="term" value="P:DNA-templated DNA replication"/>
    <property type="evidence" value="ECO:0007669"/>
    <property type="project" value="InterPro"/>
</dbReference>
<dbReference type="PANTHER" id="PTHR10133:SF27">
    <property type="entry name" value="DNA POLYMERASE NU"/>
    <property type="match status" value="1"/>
</dbReference>
<evidence type="ECO:0000256" key="8">
    <source>
        <dbReference type="ARBA" id="ARBA00049244"/>
    </source>
</evidence>
<evidence type="ECO:0000259" key="9">
    <source>
        <dbReference type="SMART" id="SM00482"/>
    </source>
</evidence>
<keyword evidence="7" id="KW-0238">DNA-binding</keyword>
<dbReference type="PROSITE" id="PS00447">
    <property type="entry name" value="DNA_POLYMERASE_A"/>
    <property type="match status" value="1"/>
</dbReference>
<evidence type="ECO:0000256" key="4">
    <source>
        <dbReference type="ARBA" id="ARBA00022695"/>
    </source>
</evidence>
<proteinExistence type="inferred from homology"/>
<dbReference type="PANTHER" id="PTHR10133">
    <property type="entry name" value="DNA POLYMERASE I"/>
    <property type="match status" value="1"/>
</dbReference>
<dbReference type="GO" id="GO:0003887">
    <property type="term" value="F:DNA-directed DNA polymerase activity"/>
    <property type="evidence" value="ECO:0007669"/>
    <property type="project" value="UniProtKB-KW"/>
</dbReference>
<comment type="catalytic activity">
    <reaction evidence="8">
        <text>DNA(n) + a 2'-deoxyribonucleoside 5'-triphosphate = DNA(n+1) + diphosphate</text>
        <dbReference type="Rhea" id="RHEA:22508"/>
        <dbReference type="Rhea" id="RHEA-COMP:17339"/>
        <dbReference type="Rhea" id="RHEA-COMP:17340"/>
        <dbReference type="ChEBI" id="CHEBI:33019"/>
        <dbReference type="ChEBI" id="CHEBI:61560"/>
        <dbReference type="ChEBI" id="CHEBI:173112"/>
        <dbReference type="EC" id="2.7.7.7"/>
    </reaction>
</comment>
<dbReference type="PRINTS" id="PR00868">
    <property type="entry name" value="DNAPOLI"/>
</dbReference>
<keyword evidence="6" id="KW-0239">DNA-directed DNA polymerase</keyword>
<dbReference type="InterPro" id="IPR002298">
    <property type="entry name" value="DNA_polymerase_A"/>
</dbReference>
<accession>A0A6M3X5X2</accession>
<dbReference type="SUPFAM" id="SSF56672">
    <property type="entry name" value="DNA/RNA polymerases"/>
    <property type="match status" value="1"/>
</dbReference>
<protein>
    <recommendedName>
        <fullName evidence="2">DNA-directed DNA polymerase</fullName>
        <ecNumber evidence="2">2.7.7.7</ecNumber>
    </recommendedName>
</protein>
<dbReference type="InterPro" id="IPR001098">
    <property type="entry name" value="DNA-dir_DNA_pol_A_palm_dom"/>
</dbReference>